<dbReference type="AlphaFoldDB" id="A0A3P5X8C2"/>
<evidence type="ECO:0000313" key="4">
    <source>
        <dbReference type="Proteomes" id="UP000277498"/>
    </source>
</evidence>
<evidence type="ECO:0000256" key="2">
    <source>
        <dbReference type="SAM" id="Phobius"/>
    </source>
</evidence>
<keyword evidence="2" id="KW-0812">Transmembrane</keyword>
<feature type="transmembrane region" description="Helical" evidence="2">
    <location>
        <begin position="56"/>
        <end position="76"/>
    </location>
</feature>
<keyword evidence="2" id="KW-1133">Transmembrane helix</keyword>
<gene>
    <name evidence="3" type="ORF">XINFAN_01894</name>
</gene>
<protein>
    <submittedName>
        <fullName evidence="3">Uncharacterized protein</fullName>
    </submittedName>
</protein>
<dbReference type="OrthoDB" id="10018962at2"/>
<organism evidence="3 4">
    <name type="scientific">Pseudogemmobacter humi</name>
    <dbReference type="NCBI Taxonomy" id="2483812"/>
    <lineage>
        <taxon>Bacteria</taxon>
        <taxon>Pseudomonadati</taxon>
        <taxon>Pseudomonadota</taxon>
        <taxon>Alphaproteobacteria</taxon>
        <taxon>Rhodobacterales</taxon>
        <taxon>Paracoccaceae</taxon>
        <taxon>Pseudogemmobacter</taxon>
    </lineage>
</organism>
<dbReference type="EMBL" id="UXAW01000060">
    <property type="protein sequence ID" value="VDC27479.1"/>
    <property type="molecule type" value="Genomic_DNA"/>
</dbReference>
<dbReference type="RefSeq" id="WP_124086304.1">
    <property type="nucleotide sequence ID" value="NZ_UXAW01000060.1"/>
</dbReference>
<proteinExistence type="predicted"/>
<reference evidence="3 4" key="1">
    <citation type="submission" date="2018-11" db="EMBL/GenBank/DDBJ databases">
        <authorList>
            <person name="Criscuolo A."/>
        </authorList>
    </citation>
    <scope>NUCLEOTIDE SEQUENCE [LARGE SCALE GENOMIC DNA]</scope>
    <source>
        <strain evidence="3">ACIP111625</strain>
    </source>
</reference>
<keyword evidence="4" id="KW-1185">Reference proteome</keyword>
<name>A0A3P5X8C2_9RHOB</name>
<evidence type="ECO:0000313" key="3">
    <source>
        <dbReference type="EMBL" id="VDC27479.1"/>
    </source>
</evidence>
<accession>A0A3P5X8C2</accession>
<sequence>MTTVTDKTDFSKILGEGEIVRFTIRWSKTYLFWMNLLAALFYLMAFGGLAEPSTRGAGLGFLGFAIFISVMAHQAWRMRLVIITDQRLVFWAGLTNSITAIPLNKIESVERSPGLVLVRAGSLLNTLRLSVPDAPALESAIEAARAGIPHREAAAAPVDELAVQTDKTTDTLKEAFTRQSEPPNKLLAFVLLGLAGGSIGYCVAGGSPSQTTSVMDGLTEPSSASAKITPSSNKRANPSSAPLVPINTLVPEKIDTGFLAECWRDSVRGTPAWLETGDLNGDILARYIGRGGVNVRVEVVGNRINTQTLELVGTTHPGSSETITYIRSHLSEGLTQRDAEEIYQTAVRALTNCGTNEIPQPNGVVLLTFDPGRNDIPVQPAGVASQAARPVPAAGGPIPDVMDTDPLMLCWMRDIRGAKKWKVELLPDPWTVFEDV</sequence>
<keyword evidence="2" id="KW-0472">Membrane</keyword>
<evidence type="ECO:0000256" key="1">
    <source>
        <dbReference type="SAM" id="MobiDB-lite"/>
    </source>
</evidence>
<feature type="transmembrane region" description="Helical" evidence="2">
    <location>
        <begin position="186"/>
        <end position="206"/>
    </location>
</feature>
<feature type="transmembrane region" description="Helical" evidence="2">
    <location>
        <begin position="30"/>
        <end position="50"/>
    </location>
</feature>
<dbReference type="Proteomes" id="UP000277498">
    <property type="component" value="Unassembled WGS sequence"/>
</dbReference>
<feature type="region of interest" description="Disordered" evidence="1">
    <location>
        <begin position="210"/>
        <end position="240"/>
    </location>
</feature>